<name>A0A8J4M5L7_9PROT</name>
<gene>
    <name evidence="7" type="ORF">ENY07_04295</name>
</gene>
<feature type="domain" description="Acylphosphatase-like" evidence="6">
    <location>
        <begin position="3"/>
        <end position="89"/>
    </location>
</feature>
<feature type="active site" evidence="4">
    <location>
        <position position="36"/>
    </location>
</feature>
<dbReference type="InterPro" id="IPR020456">
    <property type="entry name" value="Acylphosphatase"/>
</dbReference>
<evidence type="ECO:0000259" key="6">
    <source>
        <dbReference type="PROSITE" id="PS51160"/>
    </source>
</evidence>
<evidence type="ECO:0000256" key="1">
    <source>
        <dbReference type="ARBA" id="ARBA00005614"/>
    </source>
</evidence>
<reference evidence="7" key="1">
    <citation type="journal article" date="2020" name="mSystems">
        <title>Genome- and Community-Level Interaction Insights into Carbon Utilization and Element Cycling Functions of Hydrothermarchaeota in Hydrothermal Sediment.</title>
        <authorList>
            <person name="Zhou Z."/>
            <person name="Liu Y."/>
            <person name="Xu W."/>
            <person name="Pan J."/>
            <person name="Luo Z.H."/>
            <person name="Li M."/>
        </authorList>
    </citation>
    <scope>NUCLEOTIDE SEQUENCE</scope>
    <source>
        <strain evidence="7">SpSt-997</strain>
    </source>
</reference>
<evidence type="ECO:0000256" key="4">
    <source>
        <dbReference type="PROSITE-ProRule" id="PRU00520"/>
    </source>
</evidence>
<dbReference type="AlphaFoldDB" id="A0A8J4M5L7"/>
<organism evidence="7">
    <name type="scientific">Acidicaldus sp</name>
    <dbReference type="NCBI Taxonomy" id="1872105"/>
    <lineage>
        <taxon>Bacteria</taxon>
        <taxon>Pseudomonadati</taxon>
        <taxon>Pseudomonadota</taxon>
        <taxon>Alphaproteobacteria</taxon>
        <taxon>Acetobacterales</taxon>
        <taxon>Acetobacteraceae</taxon>
        <taxon>Acidicaldus</taxon>
    </lineage>
</organism>
<evidence type="ECO:0000256" key="3">
    <source>
        <dbReference type="ARBA" id="ARBA00047645"/>
    </source>
</evidence>
<dbReference type="PROSITE" id="PS51160">
    <property type="entry name" value="ACYLPHOSPHATASE_3"/>
    <property type="match status" value="1"/>
</dbReference>
<dbReference type="Gene3D" id="3.30.70.100">
    <property type="match status" value="1"/>
</dbReference>
<dbReference type="GO" id="GO:0003998">
    <property type="term" value="F:acylphosphatase activity"/>
    <property type="evidence" value="ECO:0007669"/>
    <property type="project" value="UniProtKB-EC"/>
</dbReference>
<dbReference type="Pfam" id="PF00708">
    <property type="entry name" value="Acylphosphatase"/>
    <property type="match status" value="1"/>
</dbReference>
<evidence type="ECO:0000256" key="2">
    <source>
        <dbReference type="ARBA" id="ARBA00012150"/>
    </source>
</evidence>
<keyword evidence="4" id="KW-0378">Hydrolase</keyword>
<accession>A0A8J4M5L7</accession>
<dbReference type="EC" id="3.6.1.7" evidence="2 4"/>
<dbReference type="InterPro" id="IPR036046">
    <property type="entry name" value="Acylphosphatase-like_dom_sf"/>
</dbReference>
<feature type="active site" evidence="4">
    <location>
        <position position="18"/>
    </location>
</feature>
<comment type="caution">
    <text evidence="7">The sequence shown here is derived from an EMBL/GenBank/DDBJ whole genome shotgun (WGS) entry which is preliminary data.</text>
</comment>
<protein>
    <recommendedName>
        <fullName evidence="2 4">acylphosphatase</fullName>
        <ecNumber evidence="2 4">3.6.1.7</ecNumber>
    </recommendedName>
</protein>
<dbReference type="InterPro" id="IPR017968">
    <property type="entry name" value="Acylphosphatase_CS"/>
</dbReference>
<proteinExistence type="inferred from homology"/>
<dbReference type="PROSITE" id="PS00151">
    <property type="entry name" value="ACYLPHOSPHATASE_2"/>
    <property type="match status" value="1"/>
</dbReference>
<evidence type="ECO:0000313" key="7">
    <source>
        <dbReference type="EMBL" id="HGC42434.1"/>
    </source>
</evidence>
<evidence type="ECO:0000256" key="5">
    <source>
        <dbReference type="RuleBase" id="RU004168"/>
    </source>
</evidence>
<sequence length="89" mass="9531">MSAKRLIIEGRVHGVGYRDWMVAEATRLGLAGWVRNTPEGAVEALVAGDPAAVEELLRACRRGPLLARVDSIAEDLAAPPDVPGFRRLG</sequence>
<comment type="similarity">
    <text evidence="1 5">Belongs to the acylphosphatase family.</text>
</comment>
<dbReference type="PANTHER" id="PTHR47268">
    <property type="entry name" value="ACYLPHOSPHATASE"/>
    <property type="match status" value="1"/>
</dbReference>
<dbReference type="EMBL" id="DTQM01000083">
    <property type="protein sequence ID" value="HGC42434.1"/>
    <property type="molecule type" value="Genomic_DNA"/>
</dbReference>
<comment type="catalytic activity">
    <reaction evidence="3 4">
        <text>an acyl phosphate + H2O = a carboxylate + phosphate + H(+)</text>
        <dbReference type="Rhea" id="RHEA:14965"/>
        <dbReference type="ChEBI" id="CHEBI:15377"/>
        <dbReference type="ChEBI" id="CHEBI:15378"/>
        <dbReference type="ChEBI" id="CHEBI:29067"/>
        <dbReference type="ChEBI" id="CHEBI:43474"/>
        <dbReference type="ChEBI" id="CHEBI:59918"/>
        <dbReference type="EC" id="3.6.1.7"/>
    </reaction>
</comment>
<dbReference type="InterPro" id="IPR001792">
    <property type="entry name" value="Acylphosphatase-like_dom"/>
</dbReference>
<dbReference type="SUPFAM" id="SSF54975">
    <property type="entry name" value="Acylphosphatase/BLUF domain-like"/>
    <property type="match status" value="1"/>
</dbReference>
<dbReference type="PANTHER" id="PTHR47268:SF4">
    <property type="entry name" value="ACYLPHOSPHATASE"/>
    <property type="match status" value="1"/>
</dbReference>
<dbReference type="PRINTS" id="PR00112">
    <property type="entry name" value="ACYLPHPHTASE"/>
</dbReference>